<evidence type="ECO:0000256" key="1">
    <source>
        <dbReference type="SAM" id="MobiDB-lite"/>
    </source>
</evidence>
<name>A0A6A6SSK2_9PLEO</name>
<keyword evidence="2" id="KW-1133">Transmembrane helix</keyword>
<feature type="transmembrane region" description="Helical" evidence="2">
    <location>
        <begin position="49"/>
        <end position="71"/>
    </location>
</feature>
<feature type="transmembrane region" description="Helical" evidence="2">
    <location>
        <begin position="159"/>
        <end position="177"/>
    </location>
</feature>
<feature type="transmembrane region" description="Helical" evidence="2">
    <location>
        <begin position="77"/>
        <end position="97"/>
    </location>
</feature>
<evidence type="ECO:0000256" key="2">
    <source>
        <dbReference type="SAM" id="Phobius"/>
    </source>
</evidence>
<feature type="region of interest" description="Disordered" evidence="1">
    <location>
        <begin position="325"/>
        <end position="365"/>
    </location>
</feature>
<feature type="transmembrane region" description="Helical" evidence="2">
    <location>
        <begin position="12"/>
        <end position="29"/>
    </location>
</feature>
<dbReference type="PANTHER" id="PTHR35179:SF1">
    <property type="entry name" value="INTEGRAL MEMBRANE PROTEIN"/>
    <property type="match status" value="1"/>
</dbReference>
<dbReference type="PANTHER" id="PTHR35179">
    <property type="entry name" value="PROTEIN CBG02620"/>
    <property type="match status" value="1"/>
</dbReference>
<feature type="compositionally biased region" description="Polar residues" evidence="1">
    <location>
        <begin position="260"/>
        <end position="284"/>
    </location>
</feature>
<accession>A0A6A6SSK2</accession>
<dbReference type="OrthoDB" id="3205825at2759"/>
<dbReference type="AlphaFoldDB" id="A0A6A6SSK2"/>
<sequence length="365" mass="40816">MSSTVQESVMDIPSIAFGFTLGFFVLTGMKIARQSIAMYKRTKRIWNPYPLMCFGELFVNLIFAIITWLYLHGNIPRSFAFLFGSLSLWVFQTQLLVQIIANRVSLVMVDKRKAKHLKIGLAVAVGLVNISVYCVWLPARMEVSATWIHVNDIYDRIEKVIYLLIDLALNLYFLYLVRSRLISRGLLKYKSLFNFNAVIIVASLSMDVLLIGMMSLPNTFIYVQFHPVTYIVKLNIECSMADLISKVVSSKDRTDAIHSDSYSHPTELTSVPRNTRGTSKNPGNFAITSYKASASKGHDPDEISLEEGELGPNGIMKTVATTVVRSEPAVQGDGERGRHSRDDGSVSSSTVQLSEDYRIGAKSSF</sequence>
<organism evidence="3 4">
    <name type="scientific">Lophiostoma macrostomum CBS 122681</name>
    <dbReference type="NCBI Taxonomy" id="1314788"/>
    <lineage>
        <taxon>Eukaryota</taxon>
        <taxon>Fungi</taxon>
        <taxon>Dikarya</taxon>
        <taxon>Ascomycota</taxon>
        <taxon>Pezizomycotina</taxon>
        <taxon>Dothideomycetes</taxon>
        <taxon>Pleosporomycetidae</taxon>
        <taxon>Pleosporales</taxon>
        <taxon>Lophiostomataceae</taxon>
        <taxon>Lophiostoma</taxon>
    </lineage>
</organism>
<feature type="region of interest" description="Disordered" evidence="1">
    <location>
        <begin position="256"/>
        <end position="284"/>
    </location>
</feature>
<reference evidence="3" key="1">
    <citation type="journal article" date="2020" name="Stud. Mycol.">
        <title>101 Dothideomycetes genomes: a test case for predicting lifestyles and emergence of pathogens.</title>
        <authorList>
            <person name="Haridas S."/>
            <person name="Albert R."/>
            <person name="Binder M."/>
            <person name="Bloem J."/>
            <person name="Labutti K."/>
            <person name="Salamov A."/>
            <person name="Andreopoulos B."/>
            <person name="Baker S."/>
            <person name="Barry K."/>
            <person name="Bills G."/>
            <person name="Bluhm B."/>
            <person name="Cannon C."/>
            <person name="Castanera R."/>
            <person name="Culley D."/>
            <person name="Daum C."/>
            <person name="Ezra D."/>
            <person name="Gonzalez J."/>
            <person name="Henrissat B."/>
            <person name="Kuo A."/>
            <person name="Liang C."/>
            <person name="Lipzen A."/>
            <person name="Lutzoni F."/>
            <person name="Magnuson J."/>
            <person name="Mondo S."/>
            <person name="Nolan M."/>
            <person name="Ohm R."/>
            <person name="Pangilinan J."/>
            <person name="Park H.-J."/>
            <person name="Ramirez L."/>
            <person name="Alfaro M."/>
            <person name="Sun H."/>
            <person name="Tritt A."/>
            <person name="Yoshinaga Y."/>
            <person name="Zwiers L.-H."/>
            <person name="Turgeon B."/>
            <person name="Goodwin S."/>
            <person name="Spatafora J."/>
            <person name="Crous P."/>
            <person name="Grigoriev I."/>
        </authorList>
    </citation>
    <scope>NUCLEOTIDE SEQUENCE</scope>
    <source>
        <strain evidence="3">CBS 122681</strain>
    </source>
</reference>
<dbReference type="Proteomes" id="UP000799324">
    <property type="component" value="Unassembled WGS sequence"/>
</dbReference>
<keyword evidence="2" id="KW-0472">Membrane</keyword>
<feature type="compositionally biased region" description="Basic and acidic residues" evidence="1">
    <location>
        <begin position="333"/>
        <end position="344"/>
    </location>
</feature>
<gene>
    <name evidence="3" type="ORF">K491DRAFT_668773</name>
</gene>
<dbReference type="EMBL" id="MU004488">
    <property type="protein sequence ID" value="KAF2649543.1"/>
    <property type="molecule type" value="Genomic_DNA"/>
</dbReference>
<evidence type="ECO:0000313" key="3">
    <source>
        <dbReference type="EMBL" id="KAF2649543.1"/>
    </source>
</evidence>
<proteinExistence type="predicted"/>
<evidence type="ECO:0008006" key="5">
    <source>
        <dbReference type="Google" id="ProtNLM"/>
    </source>
</evidence>
<keyword evidence="2" id="KW-0812">Transmembrane</keyword>
<evidence type="ECO:0000313" key="4">
    <source>
        <dbReference type="Proteomes" id="UP000799324"/>
    </source>
</evidence>
<protein>
    <recommendedName>
        <fullName evidence="5">Integral membrane protein</fullName>
    </recommendedName>
</protein>
<feature type="transmembrane region" description="Helical" evidence="2">
    <location>
        <begin position="117"/>
        <end position="139"/>
    </location>
</feature>
<feature type="transmembrane region" description="Helical" evidence="2">
    <location>
        <begin position="197"/>
        <end position="216"/>
    </location>
</feature>
<keyword evidence="4" id="KW-1185">Reference proteome</keyword>